<gene>
    <name evidence="3" type="ORF">Dda_4146</name>
</gene>
<reference evidence="3" key="1">
    <citation type="submission" date="2023-01" db="EMBL/GenBank/DDBJ databases">
        <title>The chitinases involved in constricting ring structure development in the nematode-trapping fungus Drechslerella dactyloides.</title>
        <authorList>
            <person name="Wang R."/>
            <person name="Zhang L."/>
            <person name="Tang P."/>
            <person name="Li S."/>
            <person name="Liang L."/>
        </authorList>
    </citation>
    <scope>NUCLEOTIDE SEQUENCE</scope>
    <source>
        <strain evidence="3">YMF1.00031</strain>
    </source>
</reference>
<dbReference type="AlphaFoldDB" id="A0AAD6NJ62"/>
<feature type="region of interest" description="Disordered" evidence="1">
    <location>
        <begin position="97"/>
        <end position="121"/>
    </location>
</feature>
<dbReference type="PANTHER" id="PTHR13156">
    <property type="entry name" value="NADH-UBIQUINONE OXIDOREDUCTASE 13 KD-A SUBUNIT"/>
    <property type="match status" value="1"/>
</dbReference>
<comment type="caution">
    <text evidence="3">The sequence shown here is derived from an EMBL/GenBank/DDBJ whole genome shotgun (WGS) entry which is preliminary data.</text>
</comment>
<accession>A0AAD6NJ62</accession>
<feature type="compositionally biased region" description="Low complexity" evidence="1">
    <location>
        <begin position="99"/>
        <end position="109"/>
    </location>
</feature>
<dbReference type="PANTHER" id="PTHR13156:SF0">
    <property type="entry name" value="NADH DEHYDROGENASE [UBIQUINONE] IRON-SULFUR PROTEIN 6, MITOCHONDRIAL"/>
    <property type="match status" value="1"/>
</dbReference>
<dbReference type="Pfam" id="PF10276">
    <property type="entry name" value="zf-CHCC"/>
    <property type="match status" value="1"/>
</dbReference>
<dbReference type="Gene3D" id="2.60.260.40">
    <property type="entry name" value="q5lls5 like domains"/>
    <property type="match status" value="1"/>
</dbReference>
<name>A0AAD6NJ62_DREDA</name>
<proteinExistence type="predicted"/>
<dbReference type="Proteomes" id="UP001221413">
    <property type="component" value="Unassembled WGS sequence"/>
</dbReference>
<organism evidence="3 4">
    <name type="scientific">Drechslerella dactyloides</name>
    <name type="common">Nematode-trapping fungus</name>
    <name type="synonym">Arthrobotrys dactyloides</name>
    <dbReference type="NCBI Taxonomy" id="74499"/>
    <lineage>
        <taxon>Eukaryota</taxon>
        <taxon>Fungi</taxon>
        <taxon>Dikarya</taxon>
        <taxon>Ascomycota</taxon>
        <taxon>Pezizomycotina</taxon>
        <taxon>Orbiliomycetes</taxon>
        <taxon>Orbiliales</taxon>
        <taxon>Orbiliaceae</taxon>
        <taxon>Drechslerella</taxon>
    </lineage>
</organism>
<evidence type="ECO:0000256" key="1">
    <source>
        <dbReference type="SAM" id="MobiDB-lite"/>
    </source>
</evidence>
<evidence type="ECO:0000313" key="4">
    <source>
        <dbReference type="Proteomes" id="UP001221413"/>
    </source>
</evidence>
<protein>
    <recommendedName>
        <fullName evidence="2">Zinc finger CHCC-type domain-containing protein</fullName>
    </recommendedName>
</protein>
<keyword evidence="4" id="KW-1185">Reference proteome</keyword>
<dbReference type="GO" id="GO:0006120">
    <property type="term" value="P:mitochondrial electron transport, NADH to ubiquinone"/>
    <property type="evidence" value="ECO:0007669"/>
    <property type="project" value="TreeGrafter"/>
</dbReference>
<evidence type="ECO:0000259" key="2">
    <source>
        <dbReference type="Pfam" id="PF10276"/>
    </source>
</evidence>
<feature type="domain" description="Zinc finger CHCC-type" evidence="2">
    <location>
        <begin position="197"/>
        <end position="232"/>
    </location>
</feature>
<evidence type="ECO:0000313" key="3">
    <source>
        <dbReference type="EMBL" id="KAJ6261476.1"/>
    </source>
</evidence>
<dbReference type="InterPro" id="IPR019401">
    <property type="entry name" value="Znf_CHCC"/>
</dbReference>
<dbReference type="FunFam" id="2.60.260.40:FF:000003">
    <property type="entry name" value="NADH dehydrogenase [ubiquinone] iron-sulfur protein 6, mitochondrial"/>
    <property type="match status" value="1"/>
</dbReference>
<dbReference type="EMBL" id="JAQGDS010000004">
    <property type="protein sequence ID" value="KAJ6261476.1"/>
    <property type="molecule type" value="Genomic_DNA"/>
</dbReference>
<sequence>MKLNCKWLFASGDTSRCKDVAKWRVLRCANRPIRRRQKHPTSHDITLLVNFPPSTSHTLADDNHQPAPIATPTMLRQLPRHTRLLHARPSLPLSLHRCSSTAASSTTQTPGVPVKDPSAAAAASLERTDAAATTEDLIALQKVQAPNRVRTWAKSQMPRAAAMVGPRFEQTDLALQPRPLAAIELIHEQPVRFVKDRVVVCDGGGGPLGHPKIFINVDKPEVVPCGYCGLPFANEHNRAAIVANGQGSHGEYVIPE</sequence>
<dbReference type="GO" id="GO:0005739">
    <property type="term" value="C:mitochondrion"/>
    <property type="evidence" value="ECO:0007669"/>
    <property type="project" value="GOC"/>
</dbReference>